<keyword evidence="3 9" id="KW-0808">Transferase</keyword>
<keyword evidence="9" id="KW-0119">Carbohydrate metabolism</keyword>
<feature type="region of interest" description="Disordered" evidence="10">
    <location>
        <begin position="118"/>
        <end position="139"/>
    </location>
</feature>
<organism evidence="11 12">
    <name type="scientific">Pomacea canaliculata</name>
    <name type="common">Golden apple snail</name>
    <dbReference type="NCBI Taxonomy" id="400727"/>
    <lineage>
        <taxon>Eukaryota</taxon>
        <taxon>Metazoa</taxon>
        <taxon>Spiralia</taxon>
        <taxon>Lophotrochozoa</taxon>
        <taxon>Mollusca</taxon>
        <taxon>Gastropoda</taxon>
        <taxon>Caenogastropoda</taxon>
        <taxon>Architaenioglossa</taxon>
        <taxon>Ampullarioidea</taxon>
        <taxon>Ampullariidae</taxon>
        <taxon>Pomacea</taxon>
    </lineage>
</organism>
<keyword evidence="8 9" id="KW-0325">Glycoprotein</keyword>
<dbReference type="PANTHER" id="PTHR12137">
    <property type="entry name" value="CARBOHYDRATE SULFOTRANSFERASE"/>
    <property type="match status" value="1"/>
</dbReference>
<comment type="similarity">
    <text evidence="2 9">Belongs to the sulfotransferase 2 family.</text>
</comment>
<dbReference type="OrthoDB" id="6380564at2759"/>
<dbReference type="Proteomes" id="UP000245119">
    <property type="component" value="Linkage Group LG4"/>
</dbReference>
<feature type="region of interest" description="Disordered" evidence="10">
    <location>
        <begin position="216"/>
        <end position="254"/>
    </location>
</feature>
<dbReference type="GO" id="GO:0016051">
    <property type="term" value="P:carbohydrate biosynthetic process"/>
    <property type="evidence" value="ECO:0007669"/>
    <property type="project" value="InterPro"/>
</dbReference>
<dbReference type="Pfam" id="PF03567">
    <property type="entry name" value="Sulfotransfer_2"/>
    <property type="match status" value="1"/>
</dbReference>
<comment type="subcellular location">
    <subcellularLocation>
        <location evidence="1 9">Golgi apparatus membrane</location>
        <topology evidence="1 9">Single-pass type II membrane protein</topology>
    </subcellularLocation>
</comment>
<evidence type="ECO:0000256" key="6">
    <source>
        <dbReference type="ARBA" id="ARBA00023034"/>
    </source>
</evidence>
<dbReference type="AlphaFoldDB" id="A0A2T7PEA3"/>
<evidence type="ECO:0000256" key="9">
    <source>
        <dbReference type="RuleBase" id="RU364020"/>
    </source>
</evidence>
<proteinExistence type="inferred from homology"/>
<dbReference type="InterPro" id="IPR005331">
    <property type="entry name" value="Sulfotransferase"/>
</dbReference>
<sequence length="628" mass="71627">MRVLLREDNAREFQMGDRLLKACLALLMQLLISTVLVDNAPQTREARLDKVYMFTFVTCLCALFLISWKRQDTYRVSKEIEVPSSECHRWCYEYLLETEGMLRHLLSNKGNFTSTRWQHEGSRNNGDNTQVTDIKPNEGGWSSALDTQHTFRLVERLLKNAIPGQGPYPWSKVVHSDQKAARKVESVSLTASLGVIGKQEEELFVILPLQGVRGQTEQGQESGVGQAQTSSEARGGVSSSASQQTGGLAPSEKDTVTLVKDLRDRVQRIAALCPAVRRNQTSAEVNRDHKTAVGRTTGAVSSVERVKGVFYDPGSRTAYCFVPKAGCTFWMRVFAFVTNRTGSARSPWDIPRLTVHAGGNSSNNESNYPHGGPLWYYEKDAMAPDTLRFVVTRDPFSRLWSAYVDKMMLPDFWKTMGVPAVRRFRTHPSQKSKRCGHDVTFSEFVQWSLSVRNSHWEPIHQRCDPCRFRPHVVSDLHTFSRDARPVLRRMGVEWVLTNLTSRGQREAELRTLIEYNFVLLDTPSLPSDCLTETELARLLWKTFQINGYLPIEVQYEQALTSFSVTSFTDHVISRFRASEGLEKRLKEQKRYLMEEAYRSLSPELLQSLREKYDLDFKLFGYSSSPFRA</sequence>
<feature type="compositionally biased region" description="Polar residues" evidence="10">
    <location>
        <begin position="216"/>
        <end position="246"/>
    </location>
</feature>
<feature type="compositionally biased region" description="Polar residues" evidence="10">
    <location>
        <begin position="123"/>
        <end position="132"/>
    </location>
</feature>
<dbReference type="InterPro" id="IPR018011">
    <property type="entry name" value="Carb_sulfotrans_8-10"/>
</dbReference>
<evidence type="ECO:0000313" key="11">
    <source>
        <dbReference type="EMBL" id="PVD31753.1"/>
    </source>
</evidence>
<evidence type="ECO:0000256" key="1">
    <source>
        <dbReference type="ARBA" id="ARBA00004323"/>
    </source>
</evidence>
<evidence type="ECO:0000313" key="12">
    <source>
        <dbReference type="Proteomes" id="UP000245119"/>
    </source>
</evidence>
<dbReference type="EMBL" id="PZQS01000004">
    <property type="protein sequence ID" value="PVD31753.1"/>
    <property type="molecule type" value="Genomic_DNA"/>
</dbReference>
<dbReference type="EC" id="2.8.2.-" evidence="9"/>
<dbReference type="GO" id="GO:0000139">
    <property type="term" value="C:Golgi membrane"/>
    <property type="evidence" value="ECO:0007669"/>
    <property type="project" value="UniProtKB-SubCell"/>
</dbReference>
<evidence type="ECO:0000256" key="3">
    <source>
        <dbReference type="ARBA" id="ARBA00022679"/>
    </source>
</evidence>
<keyword evidence="5 9" id="KW-1133">Transmembrane helix</keyword>
<evidence type="ECO:0000256" key="10">
    <source>
        <dbReference type="SAM" id="MobiDB-lite"/>
    </source>
</evidence>
<protein>
    <recommendedName>
        <fullName evidence="9">Carbohydrate sulfotransferase</fullName>
        <ecNumber evidence="9">2.8.2.-</ecNumber>
    </recommendedName>
</protein>
<reference evidence="11 12" key="1">
    <citation type="submission" date="2018-04" db="EMBL/GenBank/DDBJ databases">
        <title>The genome of golden apple snail Pomacea canaliculata provides insight into stress tolerance and invasive adaptation.</title>
        <authorList>
            <person name="Liu C."/>
            <person name="Liu B."/>
            <person name="Ren Y."/>
            <person name="Zhang Y."/>
            <person name="Wang H."/>
            <person name="Li S."/>
            <person name="Jiang F."/>
            <person name="Yin L."/>
            <person name="Zhang G."/>
            <person name="Qian W."/>
            <person name="Fan W."/>
        </authorList>
    </citation>
    <scope>NUCLEOTIDE SEQUENCE [LARGE SCALE GENOMIC DNA]</scope>
    <source>
        <strain evidence="11">SZHN2017</strain>
        <tissue evidence="11">Muscle</tissue>
    </source>
</reference>
<comment type="caution">
    <text evidence="11">The sequence shown here is derived from an EMBL/GenBank/DDBJ whole genome shotgun (WGS) entry which is preliminary data.</text>
</comment>
<dbReference type="PANTHER" id="PTHR12137:SF54">
    <property type="entry name" value="CARBOHYDRATE SULFOTRANSFERASE"/>
    <property type="match status" value="1"/>
</dbReference>
<keyword evidence="9" id="KW-0735">Signal-anchor</keyword>
<keyword evidence="12" id="KW-1185">Reference proteome</keyword>
<evidence type="ECO:0000256" key="8">
    <source>
        <dbReference type="ARBA" id="ARBA00023180"/>
    </source>
</evidence>
<gene>
    <name evidence="11" type="ORF">C0Q70_07171</name>
</gene>
<feature type="transmembrane region" description="Helical" evidence="9">
    <location>
        <begin position="51"/>
        <end position="68"/>
    </location>
</feature>
<keyword evidence="6 9" id="KW-0333">Golgi apparatus</keyword>
<name>A0A2T7PEA3_POMCA</name>
<keyword evidence="7 9" id="KW-0472">Membrane</keyword>
<evidence type="ECO:0000256" key="5">
    <source>
        <dbReference type="ARBA" id="ARBA00022989"/>
    </source>
</evidence>
<evidence type="ECO:0000256" key="7">
    <source>
        <dbReference type="ARBA" id="ARBA00023136"/>
    </source>
</evidence>
<dbReference type="GO" id="GO:0008146">
    <property type="term" value="F:sulfotransferase activity"/>
    <property type="evidence" value="ECO:0007669"/>
    <property type="project" value="InterPro"/>
</dbReference>
<keyword evidence="4 9" id="KW-0812">Transmembrane</keyword>
<evidence type="ECO:0000256" key="4">
    <source>
        <dbReference type="ARBA" id="ARBA00022692"/>
    </source>
</evidence>
<evidence type="ECO:0000256" key="2">
    <source>
        <dbReference type="ARBA" id="ARBA00006339"/>
    </source>
</evidence>
<accession>A0A2T7PEA3</accession>